<evidence type="ECO:0000313" key="2">
    <source>
        <dbReference type="Proteomes" id="UP000005755"/>
    </source>
</evidence>
<dbReference type="RefSeq" id="WP_002957276.1">
    <property type="nucleotide sequence ID" value="NC_020555.1"/>
</dbReference>
<organism evidence="1 2">
    <name type="scientific">Helicobacter cinaedi CCUG 18818 = ATCC BAA-847</name>
    <dbReference type="NCBI Taxonomy" id="537971"/>
    <lineage>
        <taxon>Bacteria</taxon>
        <taxon>Pseudomonadati</taxon>
        <taxon>Campylobacterota</taxon>
        <taxon>Epsilonproteobacteria</taxon>
        <taxon>Campylobacterales</taxon>
        <taxon>Helicobacteraceae</taxon>
        <taxon>Helicobacter</taxon>
    </lineage>
</organism>
<reference evidence="2" key="1">
    <citation type="journal article" date="2014" name="Genome Announc.">
        <title>Draft genome sequences of six enterohepatic helicobacter species isolated from humans and one from rhesus macaques.</title>
        <authorList>
            <person name="Shen Z."/>
            <person name="Sheh A."/>
            <person name="Young S.K."/>
            <person name="Abouelliel A."/>
            <person name="Ward D.V."/>
            <person name="Earl A.M."/>
            <person name="Fox J.G."/>
        </authorList>
    </citation>
    <scope>NUCLEOTIDE SEQUENCE [LARGE SCALE GENOMIC DNA]</scope>
    <source>
        <strain evidence="2">CCUG 18818</strain>
    </source>
</reference>
<accession>A0ABN0BEK3</accession>
<dbReference type="GeneID" id="77383532"/>
<evidence type="ECO:0000313" key="1">
    <source>
        <dbReference type="EMBL" id="EFR47389.1"/>
    </source>
</evidence>
<dbReference type="EMBL" id="DS990393">
    <property type="protein sequence ID" value="EFR47389.1"/>
    <property type="molecule type" value="Genomic_DNA"/>
</dbReference>
<proteinExistence type="predicted"/>
<keyword evidence="2" id="KW-1185">Reference proteome</keyword>
<dbReference type="Proteomes" id="UP000005755">
    <property type="component" value="Unassembled WGS sequence"/>
</dbReference>
<name>A0ABN0BEK3_9HELI</name>
<protein>
    <submittedName>
        <fullName evidence="1">Uncharacterized protein</fullName>
    </submittedName>
</protein>
<gene>
    <name evidence="1" type="ORF">HCCG_01937</name>
</gene>
<sequence length="43" mass="5122">MLNNLEFSWLDEYFSVCFIESAVSATLKIEKLAREFMEFWIVA</sequence>